<sequence length="176" mass="20845">MAQYNLSNIKKARTVFLFLSVFSLLFSLVLVFKAYQPESFYKHESAVLDYKTVVSSSQDGGRWRDRPSFFVDLKFKDKGQIYGIYLGTESEASTSQYLVDIEEEVLYELTLDRFLIPRFDGRNMGIIEMRKSGELVFKEDLFENLYRAKVMLYISLFFLVFFVWMHFLYKSINKNE</sequence>
<evidence type="ECO:0000256" key="1">
    <source>
        <dbReference type="SAM" id="Phobius"/>
    </source>
</evidence>
<reference evidence="3" key="1">
    <citation type="journal article" date="2019" name="Int. J. Syst. Evol. Microbiol.">
        <title>The Global Catalogue of Microorganisms (GCM) 10K type strain sequencing project: providing services to taxonomists for standard genome sequencing and annotation.</title>
        <authorList>
            <consortium name="The Broad Institute Genomics Platform"/>
            <consortium name="The Broad Institute Genome Sequencing Center for Infectious Disease"/>
            <person name="Wu L."/>
            <person name="Ma J."/>
        </authorList>
    </citation>
    <scope>NUCLEOTIDE SEQUENCE [LARGE SCALE GENOMIC DNA]</scope>
    <source>
        <strain evidence="3">CECT 7956</strain>
    </source>
</reference>
<evidence type="ECO:0000313" key="3">
    <source>
        <dbReference type="Proteomes" id="UP001595616"/>
    </source>
</evidence>
<proteinExistence type="predicted"/>
<keyword evidence="3" id="KW-1185">Reference proteome</keyword>
<evidence type="ECO:0000313" key="2">
    <source>
        <dbReference type="EMBL" id="MFC3810735.1"/>
    </source>
</evidence>
<keyword evidence="1" id="KW-1133">Transmembrane helix</keyword>
<comment type="caution">
    <text evidence="2">The sequence shown here is derived from an EMBL/GenBank/DDBJ whole genome shotgun (WGS) entry which is preliminary data.</text>
</comment>
<organism evidence="2 3">
    <name type="scientific">Lacihabitans lacunae</name>
    <dbReference type="NCBI Taxonomy" id="1028214"/>
    <lineage>
        <taxon>Bacteria</taxon>
        <taxon>Pseudomonadati</taxon>
        <taxon>Bacteroidota</taxon>
        <taxon>Cytophagia</taxon>
        <taxon>Cytophagales</taxon>
        <taxon>Leadbetterellaceae</taxon>
        <taxon>Lacihabitans</taxon>
    </lineage>
</organism>
<dbReference type="RefSeq" id="WP_379837109.1">
    <property type="nucleotide sequence ID" value="NZ_JBHRYQ010000001.1"/>
</dbReference>
<gene>
    <name evidence="2" type="ORF">ACFOOI_08720</name>
</gene>
<name>A0ABV7YUM9_9BACT</name>
<protein>
    <recommendedName>
        <fullName evidence="4">DNA mismatch repair protein</fullName>
    </recommendedName>
</protein>
<feature type="transmembrane region" description="Helical" evidence="1">
    <location>
        <begin position="12"/>
        <end position="32"/>
    </location>
</feature>
<accession>A0ABV7YUM9</accession>
<feature type="transmembrane region" description="Helical" evidence="1">
    <location>
        <begin position="150"/>
        <end position="169"/>
    </location>
</feature>
<dbReference type="Proteomes" id="UP001595616">
    <property type="component" value="Unassembled WGS sequence"/>
</dbReference>
<keyword evidence="1" id="KW-0812">Transmembrane</keyword>
<dbReference type="EMBL" id="JBHRYQ010000001">
    <property type="protein sequence ID" value="MFC3810735.1"/>
    <property type="molecule type" value="Genomic_DNA"/>
</dbReference>
<keyword evidence="1" id="KW-0472">Membrane</keyword>
<evidence type="ECO:0008006" key="4">
    <source>
        <dbReference type="Google" id="ProtNLM"/>
    </source>
</evidence>